<dbReference type="InterPro" id="IPR002018">
    <property type="entry name" value="CarbesteraseB"/>
</dbReference>
<feature type="signal peptide" evidence="3">
    <location>
        <begin position="1"/>
        <end position="26"/>
    </location>
</feature>
<gene>
    <name evidence="5" type="ORF">C4F51_04050</name>
</gene>
<proteinExistence type="inferred from homology"/>
<evidence type="ECO:0000313" key="5">
    <source>
        <dbReference type="EMBL" id="MBE8716355.1"/>
    </source>
</evidence>
<organism evidence="5 6">
    <name type="scientific">Cellvibrio polysaccharolyticus</name>
    <dbReference type="NCBI Taxonomy" id="2082724"/>
    <lineage>
        <taxon>Bacteria</taxon>
        <taxon>Pseudomonadati</taxon>
        <taxon>Pseudomonadota</taxon>
        <taxon>Gammaproteobacteria</taxon>
        <taxon>Cellvibrionales</taxon>
        <taxon>Cellvibrionaceae</taxon>
        <taxon>Cellvibrio</taxon>
    </lineage>
</organism>
<dbReference type="PROSITE" id="PS51318">
    <property type="entry name" value="TAT"/>
    <property type="match status" value="1"/>
</dbReference>
<dbReference type="InterPro" id="IPR019826">
    <property type="entry name" value="Carboxylesterase_B_AS"/>
</dbReference>
<accession>A0A928YTH6</accession>
<dbReference type="EC" id="3.1.1.-" evidence="3"/>
<dbReference type="RefSeq" id="WP_193907353.1">
    <property type="nucleotide sequence ID" value="NZ_PRDL01000001.1"/>
</dbReference>
<dbReference type="Proteomes" id="UP000652567">
    <property type="component" value="Unassembled WGS sequence"/>
</dbReference>
<evidence type="ECO:0000256" key="2">
    <source>
        <dbReference type="ARBA" id="ARBA00022801"/>
    </source>
</evidence>
<feature type="chain" id="PRO_5038159294" description="Carboxylic ester hydrolase" evidence="3">
    <location>
        <begin position="27"/>
        <end position="527"/>
    </location>
</feature>
<dbReference type="SUPFAM" id="SSF53474">
    <property type="entry name" value="alpha/beta-Hydrolases"/>
    <property type="match status" value="1"/>
</dbReference>
<dbReference type="Gene3D" id="3.40.50.1820">
    <property type="entry name" value="alpha/beta hydrolase"/>
    <property type="match status" value="1"/>
</dbReference>
<dbReference type="InterPro" id="IPR029058">
    <property type="entry name" value="AB_hydrolase_fold"/>
</dbReference>
<keyword evidence="3" id="KW-0732">Signal</keyword>
<keyword evidence="2 3" id="KW-0378">Hydrolase</keyword>
<protein>
    <recommendedName>
        <fullName evidence="3">Carboxylic ester hydrolase</fullName>
        <ecNumber evidence="3">3.1.1.-</ecNumber>
    </recommendedName>
</protein>
<comment type="similarity">
    <text evidence="1 3">Belongs to the type-B carboxylesterase/lipase family.</text>
</comment>
<name>A0A928YTH6_9GAMM</name>
<dbReference type="GO" id="GO:0016787">
    <property type="term" value="F:hydrolase activity"/>
    <property type="evidence" value="ECO:0007669"/>
    <property type="project" value="UniProtKB-KW"/>
</dbReference>
<evidence type="ECO:0000313" key="6">
    <source>
        <dbReference type="Proteomes" id="UP000652567"/>
    </source>
</evidence>
<dbReference type="AlphaFoldDB" id="A0A928YTH6"/>
<keyword evidence="6" id="KW-1185">Reference proteome</keyword>
<sequence>MVKRRQFLTTTLASAATLAASHSTFADSGQDAIANLAQGKVRGAKKDGVIIFKGIPYGEDTRQCRFQPAVVPANWKGVRAATEFGDFAPQNGIKEQTSENCLVLNIWTPALRDQRQRPVIVYIHGGGYTNGSGSEAVVDGSHLALRGDAVVITLNHRINLFGYLYLAKLGGEKFRYSGNIGQLDLILALQWIRQHASEFGGDPANVTLVGESGGGAKISTLMAMPAAAGLFHKAVAISGQQVTAAGPRAATQRAELFLKQLKLSAQNTEELLRLPIDVLLNAAQVNDPSRIEERPLEFLPVLDSVSLMRHPFYPDAPAQSAQIPMIIGNARWETRAFSKRDSGDFSLEWSQLPDKILHSQYVDADPEVVIATYRKIYPDFSPSDVFFAATTAGRSWRGAVMQAEARARQGAPAYVYQFDWTSQVEGGRFGGGHGSDLPLVFDNLMSSKRPAESLPGAQNVAEQLSSILLAMAKTGKPDHPGIPSWKPYTLENRETLVINETSALVNDPRGDERRFYAQFPFVQRGTF</sequence>
<evidence type="ECO:0000259" key="4">
    <source>
        <dbReference type="Pfam" id="PF00135"/>
    </source>
</evidence>
<evidence type="ECO:0000256" key="3">
    <source>
        <dbReference type="RuleBase" id="RU361235"/>
    </source>
</evidence>
<dbReference type="InterPro" id="IPR050309">
    <property type="entry name" value="Type-B_Carboxylest/Lipase"/>
</dbReference>
<dbReference type="EMBL" id="PRDL01000001">
    <property type="protein sequence ID" value="MBE8716355.1"/>
    <property type="molecule type" value="Genomic_DNA"/>
</dbReference>
<dbReference type="InterPro" id="IPR006311">
    <property type="entry name" value="TAT_signal"/>
</dbReference>
<dbReference type="PROSITE" id="PS00122">
    <property type="entry name" value="CARBOXYLESTERASE_B_1"/>
    <property type="match status" value="1"/>
</dbReference>
<reference evidence="5" key="1">
    <citation type="submission" date="2018-07" db="EMBL/GenBank/DDBJ databases">
        <title>Genome assembly of strain Ka43.</title>
        <authorList>
            <person name="Kukolya J."/>
            <person name="Nagy I."/>
            <person name="Horvath B."/>
            <person name="Toth A."/>
        </authorList>
    </citation>
    <scope>NUCLEOTIDE SEQUENCE</scope>
    <source>
        <strain evidence="5">KB43</strain>
    </source>
</reference>
<dbReference type="PANTHER" id="PTHR11559">
    <property type="entry name" value="CARBOXYLESTERASE"/>
    <property type="match status" value="1"/>
</dbReference>
<comment type="caution">
    <text evidence="5">The sequence shown here is derived from an EMBL/GenBank/DDBJ whole genome shotgun (WGS) entry which is preliminary data.</text>
</comment>
<dbReference type="Pfam" id="PF00135">
    <property type="entry name" value="COesterase"/>
    <property type="match status" value="1"/>
</dbReference>
<feature type="domain" description="Carboxylesterase type B" evidence="4">
    <location>
        <begin position="31"/>
        <end position="503"/>
    </location>
</feature>
<evidence type="ECO:0000256" key="1">
    <source>
        <dbReference type="ARBA" id="ARBA00005964"/>
    </source>
</evidence>